<dbReference type="EMBL" id="JAIVFP010000001">
    <property type="protein sequence ID" value="MCI4683667.1"/>
    <property type="molecule type" value="Genomic_DNA"/>
</dbReference>
<evidence type="ECO:0000259" key="1">
    <source>
        <dbReference type="PROSITE" id="PS50206"/>
    </source>
</evidence>
<evidence type="ECO:0000313" key="2">
    <source>
        <dbReference type="EMBL" id="MCI4683667.1"/>
    </source>
</evidence>
<keyword evidence="3" id="KW-1185">Reference proteome</keyword>
<dbReference type="SUPFAM" id="SSF52821">
    <property type="entry name" value="Rhodanese/Cell cycle control phosphatase"/>
    <property type="match status" value="1"/>
</dbReference>
<dbReference type="Pfam" id="PF00581">
    <property type="entry name" value="Rhodanese"/>
    <property type="match status" value="1"/>
</dbReference>
<dbReference type="PANTHER" id="PTHR44086">
    <property type="entry name" value="THIOSULFATE SULFURTRANSFERASE RDL2, MITOCHONDRIAL-RELATED"/>
    <property type="match status" value="1"/>
</dbReference>
<dbReference type="PANTHER" id="PTHR44086:SF10">
    <property type="entry name" value="THIOSULFATE SULFURTRANSFERASE_RHODANESE-LIKE DOMAIN-CONTAINING PROTEIN 3"/>
    <property type="match status" value="1"/>
</dbReference>
<dbReference type="Gene3D" id="3.40.250.10">
    <property type="entry name" value="Rhodanese-like domain"/>
    <property type="match status" value="1"/>
</dbReference>
<feature type="domain" description="Rhodanese" evidence="1">
    <location>
        <begin position="26"/>
        <end position="114"/>
    </location>
</feature>
<evidence type="ECO:0000313" key="3">
    <source>
        <dbReference type="Proteomes" id="UP001139104"/>
    </source>
</evidence>
<reference evidence="2" key="1">
    <citation type="journal article" date="2022" name="ISME J.">
        <title>Identification of active gaseous-alkane degraders at natural gas seeps.</title>
        <authorList>
            <person name="Farhan Ul Haque M."/>
            <person name="Hernandez M."/>
            <person name="Crombie A.T."/>
            <person name="Murrell J.C."/>
        </authorList>
    </citation>
    <scope>NUCLEOTIDE SEQUENCE</scope>
    <source>
        <strain evidence="2">PC2</strain>
    </source>
</reference>
<dbReference type="PROSITE" id="PS50206">
    <property type="entry name" value="RHODANESE_3"/>
    <property type="match status" value="1"/>
</dbReference>
<comment type="caution">
    <text evidence="2">The sequence shown here is derived from an EMBL/GenBank/DDBJ whole genome shotgun (WGS) entry which is preliminary data.</text>
</comment>
<dbReference type="SMART" id="SM00450">
    <property type="entry name" value="RHOD"/>
    <property type="match status" value="1"/>
</dbReference>
<name>A0ABS9Z7T8_9HYPH</name>
<proteinExistence type="predicted"/>
<organism evidence="2 3">
    <name type="scientific">Candidatus Rhodoblastus alkanivorans</name>
    <dbReference type="NCBI Taxonomy" id="2954117"/>
    <lineage>
        <taxon>Bacteria</taxon>
        <taxon>Pseudomonadati</taxon>
        <taxon>Pseudomonadota</taxon>
        <taxon>Alphaproteobacteria</taxon>
        <taxon>Hyphomicrobiales</taxon>
        <taxon>Rhodoblastaceae</taxon>
        <taxon>Rhodoblastus</taxon>
    </lineage>
</organism>
<dbReference type="CDD" id="cd00158">
    <property type="entry name" value="RHOD"/>
    <property type="match status" value="1"/>
</dbReference>
<protein>
    <submittedName>
        <fullName evidence="2">Rhodanese-like domain-containing protein</fullName>
    </submittedName>
</protein>
<dbReference type="InterPro" id="IPR001763">
    <property type="entry name" value="Rhodanese-like_dom"/>
</dbReference>
<accession>A0ABS9Z7T8</accession>
<dbReference type="Proteomes" id="UP001139104">
    <property type="component" value="Unassembled WGS sequence"/>
</dbReference>
<gene>
    <name evidence="2" type="ORF">K2U94_12965</name>
</gene>
<dbReference type="InterPro" id="IPR036873">
    <property type="entry name" value="Rhodanese-like_dom_sf"/>
</dbReference>
<dbReference type="RefSeq" id="WP_243067604.1">
    <property type="nucleotide sequence ID" value="NZ_JAIVFK010000027.1"/>
</dbReference>
<sequence>MFGWFGLGGDHKTYTPGELRDLMREQKGAVILVDVREHNEWAGGRIPGAVHAPLSRFASMIADIPKDKKLVFYCASGMRSRTALGHAKKMGWQADGHLGGGISEWRRHEMPLTR</sequence>